<proteinExistence type="predicted"/>
<evidence type="ECO:0000256" key="1">
    <source>
        <dbReference type="SAM" id="MobiDB-lite"/>
    </source>
</evidence>
<feature type="compositionally biased region" description="Basic and acidic residues" evidence="1">
    <location>
        <begin position="293"/>
        <end position="305"/>
    </location>
</feature>
<dbReference type="AlphaFoldDB" id="A0A914XW06"/>
<reference evidence="4" key="1">
    <citation type="submission" date="2022-11" db="UniProtKB">
        <authorList>
            <consortium name="WormBaseParasite"/>
        </authorList>
    </citation>
    <scope>IDENTIFICATION</scope>
</reference>
<sequence length="556" mass="62929">MMRHFLIPWIFTLLTKSVFGQQTQQQQSLTDLHKLLLQGAPYRPLFERISPLDGLHVLHQAVAVTPIPENQAVNRLDILGMATPASPYFNSNHRFLTVTVPNPLFNPNLLPSNNFSPETNQKTSEIVKSFPQTISAAILNEQNKTRAVEIPNKGGFGTNDELSLESKEDADNNNHLVINKIADNVEVPKGIKIPRAESEVTVRTIEEHFSIPATFPTEPQKTTQSATIETSTTVVTETEKPIKPHSLDLRHHLNTTNLESFLNTANISTNEAQVFIKLVEKVLEEEVEKRLQKHEEKVRKHEKDSSSSVEDESSLKQSGIKLQPTDVQTSLDIPDDTKFVNDEYIESSAADSQKDRHEVKTVDTRLVYQSSKAIEDTNYDDDESATIAATTKIPKIFVSKNAPTLSIRPASVIKLPRRIHSTTSLSLEQARIASLGLKKNQQIQHTDDYRAREQAEFDKIIKGSQLSSFNNLQTTITPITRKQEIVKSENLENYTPMPMTRISSHQTQFERLAKDYQYRLTGTNGLNDLIKALQNAKIGFYERPTYRRYHERTTNT</sequence>
<feature type="region of interest" description="Disordered" evidence="1">
    <location>
        <begin position="293"/>
        <end position="326"/>
    </location>
</feature>
<feature type="chain" id="PRO_5036857416" evidence="2">
    <location>
        <begin position="21"/>
        <end position="556"/>
    </location>
</feature>
<feature type="signal peptide" evidence="2">
    <location>
        <begin position="1"/>
        <end position="20"/>
    </location>
</feature>
<evidence type="ECO:0000256" key="2">
    <source>
        <dbReference type="SAM" id="SignalP"/>
    </source>
</evidence>
<evidence type="ECO:0000313" key="4">
    <source>
        <dbReference type="WBParaSite" id="PSU_v2.g11152.t1"/>
    </source>
</evidence>
<evidence type="ECO:0000313" key="3">
    <source>
        <dbReference type="Proteomes" id="UP000887577"/>
    </source>
</evidence>
<feature type="region of interest" description="Disordered" evidence="1">
    <location>
        <begin position="215"/>
        <end position="239"/>
    </location>
</feature>
<name>A0A914XW06_9BILA</name>
<feature type="compositionally biased region" description="Low complexity" evidence="1">
    <location>
        <begin position="222"/>
        <end position="236"/>
    </location>
</feature>
<keyword evidence="2" id="KW-0732">Signal</keyword>
<dbReference type="WBParaSite" id="PSU_v2.g11152.t1">
    <property type="protein sequence ID" value="PSU_v2.g11152.t1"/>
    <property type="gene ID" value="PSU_v2.g11152"/>
</dbReference>
<accession>A0A914XW06</accession>
<organism evidence="3 4">
    <name type="scientific">Panagrolaimus superbus</name>
    <dbReference type="NCBI Taxonomy" id="310955"/>
    <lineage>
        <taxon>Eukaryota</taxon>
        <taxon>Metazoa</taxon>
        <taxon>Ecdysozoa</taxon>
        <taxon>Nematoda</taxon>
        <taxon>Chromadorea</taxon>
        <taxon>Rhabditida</taxon>
        <taxon>Tylenchina</taxon>
        <taxon>Panagrolaimomorpha</taxon>
        <taxon>Panagrolaimoidea</taxon>
        <taxon>Panagrolaimidae</taxon>
        <taxon>Panagrolaimus</taxon>
    </lineage>
</organism>
<dbReference type="Proteomes" id="UP000887577">
    <property type="component" value="Unplaced"/>
</dbReference>
<protein>
    <submittedName>
        <fullName evidence="4">Uncharacterized protein</fullName>
    </submittedName>
</protein>
<keyword evidence="3" id="KW-1185">Reference proteome</keyword>